<organism evidence="2 3">
    <name type="scientific">Paenibacillus ottowii</name>
    <dbReference type="NCBI Taxonomy" id="2315729"/>
    <lineage>
        <taxon>Bacteria</taxon>
        <taxon>Bacillati</taxon>
        <taxon>Bacillota</taxon>
        <taxon>Bacilli</taxon>
        <taxon>Bacillales</taxon>
        <taxon>Paenibacillaceae</taxon>
        <taxon>Paenibacillus</taxon>
    </lineage>
</organism>
<proteinExistence type="predicted"/>
<dbReference type="EMBL" id="VIJZ01000001">
    <property type="protein sequence ID" value="TQS01455.1"/>
    <property type="molecule type" value="Genomic_DNA"/>
</dbReference>
<evidence type="ECO:0000313" key="3">
    <source>
        <dbReference type="Proteomes" id="UP000319219"/>
    </source>
</evidence>
<evidence type="ECO:0000313" key="1">
    <source>
        <dbReference type="EMBL" id="TQS01400.1"/>
    </source>
</evidence>
<protein>
    <submittedName>
        <fullName evidence="2">Uncharacterized protein</fullName>
    </submittedName>
</protein>
<gene>
    <name evidence="1" type="ORF">FKV70_03445</name>
    <name evidence="2" type="ORF">FKV70_03735</name>
</gene>
<sequence>MNKNYENMGKKYDKLQSASHGILERFIEAGTEGDFKTRERKAWTQNIIISKMKARILDDMISKAKKIIKTIDEIRVMRNDPYYEQDDYIFMQSCLMECEDHARHNAKYVLEYAMYVDETSGYYSEAEIRSMLSIGYEDWKRWVDRNKPLMSMLVTKVGNEPLTHHCMDYMMDELTKNPQTREMMRRKTEELFGPFMDFEGGDL</sequence>
<evidence type="ECO:0000313" key="2">
    <source>
        <dbReference type="EMBL" id="TQS01455.1"/>
    </source>
</evidence>
<dbReference type="EMBL" id="VIJZ01000001">
    <property type="protein sequence ID" value="TQS01400.1"/>
    <property type="molecule type" value="Genomic_DNA"/>
</dbReference>
<comment type="caution">
    <text evidence="2">The sequence shown here is derived from an EMBL/GenBank/DDBJ whole genome shotgun (WGS) entry which is preliminary data.</text>
</comment>
<accession>A0ABY3BAR6</accession>
<dbReference type="RefSeq" id="WP_142611840.1">
    <property type="nucleotide sequence ID" value="NZ_VIJZ01000001.1"/>
</dbReference>
<keyword evidence="3" id="KW-1185">Reference proteome</keyword>
<reference evidence="2 3" key="1">
    <citation type="submission" date="2019-07" db="EMBL/GenBank/DDBJ databases">
        <title>Paenibacillus ottowii sp. nov. isolated from a fermentation system processing bovine manure.</title>
        <authorList>
            <person name="Velazquez L.F."/>
            <person name="Rajbanshi S."/>
            <person name="Guan S."/>
            <person name="Hinchee M."/>
            <person name="Welsh A."/>
        </authorList>
    </citation>
    <scope>NUCLEOTIDE SEQUENCE [LARGE SCALE GENOMIC DNA]</scope>
    <source>
        <strain evidence="2 3">MS2379</strain>
    </source>
</reference>
<name>A0ABY3BAR6_9BACL</name>
<dbReference type="Proteomes" id="UP000319219">
    <property type="component" value="Unassembled WGS sequence"/>
</dbReference>